<evidence type="ECO:0000313" key="3">
    <source>
        <dbReference type="Proteomes" id="UP000019225"/>
    </source>
</evidence>
<dbReference type="RefSeq" id="WP_025358567.1">
    <property type="nucleotide sequence ID" value="NZ_CP007155.1"/>
</dbReference>
<dbReference type="HOGENOM" id="CLU_064701_0_0_11"/>
<evidence type="ECO:0000313" key="2">
    <source>
        <dbReference type="EMBL" id="AHH98563.1"/>
    </source>
</evidence>
<accession>W5WBL0</accession>
<dbReference type="KEGG" id="kal:KALB_5201"/>
<keyword evidence="3" id="KW-1185">Reference proteome</keyword>
<protein>
    <submittedName>
        <fullName evidence="2">Uncharacterized protein</fullName>
    </submittedName>
</protein>
<dbReference type="AlphaFoldDB" id="W5WBL0"/>
<dbReference type="STRING" id="1449976.KALB_5201"/>
<reference evidence="2 3" key="1">
    <citation type="journal article" date="2014" name="BMC Genomics">
        <title>Complete genome sequence of producer of the glycopeptide antibiotic Aculeximycin Kutzneria albida DSM 43870T, a representative of minor genus of Pseudonocardiaceae.</title>
        <authorList>
            <person name="Rebets Y."/>
            <person name="Tokovenko B."/>
            <person name="Lushchyk I."/>
            <person name="Ruckert C."/>
            <person name="Zaburannyi N."/>
            <person name="Bechthold A."/>
            <person name="Kalinowski J."/>
            <person name="Luzhetskyy A."/>
        </authorList>
    </citation>
    <scope>NUCLEOTIDE SEQUENCE [LARGE SCALE GENOMIC DNA]</scope>
    <source>
        <strain evidence="2">DSM 43870</strain>
    </source>
</reference>
<proteinExistence type="predicted"/>
<evidence type="ECO:0000256" key="1">
    <source>
        <dbReference type="SAM" id="MobiDB-lite"/>
    </source>
</evidence>
<dbReference type="EMBL" id="CP007155">
    <property type="protein sequence ID" value="AHH98563.1"/>
    <property type="molecule type" value="Genomic_DNA"/>
</dbReference>
<dbReference type="OrthoDB" id="3660677at2"/>
<name>W5WBL0_9PSEU</name>
<feature type="region of interest" description="Disordered" evidence="1">
    <location>
        <begin position="358"/>
        <end position="378"/>
    </location>
</feature>
<gene>
    <name evidence="2" type="ORF">KALB_5201</name>
</gene>
<sequence length="378" mass="40453">MPNRTSLIRRLAALRSSYTGETDSSVLPAIAEGTSALSSEERAVVLRALAHNHAARLLGENTLDPVPTRIRNHLLPEATSPAQRDLEAAILFAAGRAHAHLRQRVPGEAGVFRMVRPQPDKLILHLTPAALPVLLLELLPRTAEGQFTGVPGLHAQLHRRHVQLVQNHAPKTSVLIAAVSYRQWLAATAFVQHVTGLPTHTFCSREAEPRPLCDHETTALARHRGEVPPELAALTSSLLRRQAVCAGTTGAQATALGDRTVQVRWTGGHSPALAAALFLLHPVMGLPGDQFLIQPTHHDQVHIHIGQHAEDPGLVLDLSRDTTAERRTTGHDHSAAWAIWAAKLAKASGAGELVGCRPATPRLAAPPQQQAAKAGAAS</sequence>
<dbReference type="Proteomes" id="UP000019225">
    <property type="component" value="Chromosome"/>
</dbReference>
<organism evidence="2 3">
    <name type="scientific">Kutzneria albida DSM 43870</name>
    <dbReference type="NCBI Taxonomy" id="1449976"/>
    <lineage>
        <taxon>Bacteria</taxon>
        <taxon>Bacillati</taxon>
        <taxon>Actinomycetota</taxon>
        <taxon>Actinomycetes</taxon>
        <taxon>Pseudonocardiales</taxon>
        <taxon>Pseudonocardiaceae</taxon>
        <taxon>Kutzneria</taxon>
    </lineage>
</organism>